<evidence type="ECO:0000313" key="6">
    <source>
        <dbReference type="EMBL" id="NVP02706.1"/>
    </source>
</evidence>
<keyword evidence="3" id="KW-0238">DNA-binding</keyword>
<dbReference type="CDD" id="cd08422">
    <property type="entry name" value="PBP2_CrgA_like"/>
    <property type="match status" value="1"/>
</dbReference>
<comment type="similarity">
    <text evidence="1">Belongs to the LysR transcriptional regulatory family.</text>
</comment>
<evidence type="ECO:0000259" key="5">
    <source>
        <dbReference type="PROSITE" id="PS50931"/>
    </source>
</evidence>
<dbReference type="PANTHER" id="PTHR30537">
    <property type="entry name" value="HTH-TYPE TRANSCRIPTIONAL REGULATOR"/>
    <property type="match status" value="1"/>
</dbReference>
<dbReference type="AlphaFoldDB" id="A0A850QVP1"/>
<protein>
    <submittedName>
        <fullName evidence="6">LysR family transcriptional regulator</fullName>
    </submittedName>
</protein>
<evidence type="ECO:0000256" key="4">
    <source>
        <dbReference type="ARBA" id="ARBA00023163"/>
    </source>
</evidence>
<dbReference type="Pfam" id="PF03466">
    <property type="entry name" value="LysR_substrate"/>
    <property type="match status" value="1"/>
</dbReference>
<accession>A0A850QVP1</accession>
<keyword evidence="4" id="KW-0804">Transcription</keyword>
<keyword evidence="2" id="KW-0805">Transcription regulation</keyword>
<evidence type="ECO:0000313" key="7">
    <source>
        <dbReference type="Proteomes" id="UP000533429"/>
    </source>
</evidence>
<dbReference type="PANTHER" id="PTHR30537:SF5">
    <property type="entry name" value="HTH-TYPE TRANSCRIPTIONAL ACTIVATOR TTDR-RELATED"/>
    <property type="match status" value="1"/>
</dbReference>
<dbReference type="PROSITE" id="PS50931">
    <property type="entry name" value="HTH_LYSR"/>
    <property type="match status" value="1"/>
</dbReference>
<dbReference type="GO" id="GO:0003700">
    <property type="term" value="F:DNA-binding transcription factor activity"/>
    <property type="evidence" value="ECO:0007669"/>
    <property type="project" value="InterPro"/>
</dbReference>
<dbReference type="InterPro" id="IPR005119">
    <property type="entry name" value="LysR_subst-bd"/>
</dbReference>
<reference evidence="6 7" key="1">
    <citation type="submission" date="2020-06" db="EMBL/GenBank/DDBJ databases">
        <title>Photobacterium damselae subsp. damselae comparative genomics.</title>
        <authorList>
            <person name="Osorio C.R."/>
        </authorList>
    </citation>
    <scope>NUCLEOTIDE SEQUENCE [LARGE SCALE GENOMIC DNA]</scope>
    <source>
        <strain evidence="6 7">TW250/03</strain>
    </source>
</reference>
<dbReference type="InterPro" id="IPR036388">
    <property type="entry name" value="WH-like_DNA-bd_sf"/>
</dbReference>
<dbReference type="SUPFAM" id="SSF46785">
    <property type="entry name" value="Winged helix' DNA-binding domain"/>
    <property type="match status" value="1"/>
</dbReference>
<dbReference type="Gene3D" id="3.40.190.290">
    <property type="match status" value="1"/>
</dbReference>
<dbReference type="Pfam" id="PF00126">
    <property type="entry name" value="HTH_1"/>
    <property type="match status" value="1"/>
</dbReference>
<sequence>MDQLSAIRAFLLVVQTGSFSAAAREHGTTQATMSKKVAALEEQMGVKLLSRTSRELSLTEVGQEYYHRCVYILGELDEAESNARSQMERPTGQLRISAPVVFGRTFIGPILDEFLRDYPELKVGLYLSDQHVDLITERIDLAIRAKQLEDSTLVARHLFNNPMVIVAAPSYLNKNEIPITPEQLNTHNCILYSMQQSINVWHFNQGEQSLSVPVSGNCRCDNGDIILQLAVSGTGIAQLPVWMVSNFVNSGQLVPLLTDFEVKPLPFNAVYPQNRYVPLKVRSFIDFIKKHIERSELFS</sequence>
<dbReference type="InterPro" id="IPR058163">
    <property type="entry name" value="LysR-type_TF_proteobact-type"/>
</dbReference>
<gene>
    <name evidence="6" type="ORF">HWA77_21075</name>
</gene>
<name>A0A850QVP1_PHODD</name>
<dbReference type="InterPro" id="IPR036390">
    <property type="entry name" value="WH_DNA-bd_sf"/>
</dbReference>
<dbReference type="FunFam" id="3.40.190.290:FF:000001">
    <property type="entry name" value="Transcriptional regulator, LysR family"/>
    <property type="match status" value="1"/>
</dbReference>
<comment type="caution">
    <text evidence="6">The sequence shown here is derived from an EMBL/GenBank/DDBJ whole genome shotgun (WGS) entry which is preliminary data.</text>
</comment>
<organism evidence="6 7">
    <name type="scientific">Photobacterium damselae subsp. damselae</name>
    <name type="common">Listonella damsela</name>
    <dbReference type="NCBI Taxonomy" id="85581"/>
    <lineage>
        <taxon>Bacteria</taxon>
        <taxon>Pseudomonadati</taxon>
        <taxon>Pseudomonadota</taxon>
        <taxon>Gammaproteobacteria</taxon>
        <taxon>Vibrionales</taxon>
        <taxon>Vibrionaceae</taxon>
        <taxon>Photobacterium</taxon>
    </lineage>
</organism>
<dbReference type="Gene3D" id="1.10.10.10">
    <property type="entry name" value="Winged helix-like DNA-binding domain superfamily/Winged helix DNA-binding domain"/>
    <property type="match status" value="1"/>
</dbReference>
<dbReference type="FunFam" id="1.10.10.10:FF:000001">
    <property type="entry name" value="LysR family transcriptional regulator"/>
    <property type="match status" value="1"/>
</dbReference>
<evidence type="ECO:0000256" key="3">
    <source>
        <dbReference type="ARBA" id="ARBA00023125"/>
    </source>
</evidence>
<dbReference type="EMBL" id="JABXOR010001357">
    <property type="protein sequence ID" value="NVP02706.1"/>
    <property type="molecule type" value="Genomic_DNA"/>
</dbReference>
<dbReference type="InterPro" id="IPR000847">
    <property type="entry name" value="LysR_HTH_N"/>
</dbReference>
<feature type="domain" description="HTH lysR-type" evidence="5">
    <location>
        <begin position="1"/>
        <end position="59"/>
    </location>
</feature>
<dbReference type="SUPFAM" id="SSF53850">
    <property type="entry name" value="Periplasmic binding protein-like II"/>
    <property type="match status" value="1"/>
</dbReference>
<dbReference type="Proteomes" id="UP000533429">
    <property type="component" value="Unassembled WGS sequence"/>
</dbReference>
<proteinExistence type="inferred from homology"/>
<dbReference type="RefSeq" id="WP_138242233.1">
    <property type="nucleotide sequence ID" value="NZ_JABWTP010000098.1"/>
</dbReference>
<dbReference type="GO" id="GO:0003677">
    <property type="term" value="F:DNA binding"/>
    <property type="evidence" value="ECO:0007669"/>
    <property type="project" value="UniProtKB-KW"/>
</dbReference>
<evidence type="ECO:0000256" key="2">
    <source>
        <dbReference type="ARBA" id="ARBA00023015"/>
    </source>
</evidence>
<dbReference type="PRINTS" id="PR00039">
    <property type="entry name" value="HTHLYSR"/>
</dbReference>
<evidence type="ECO:0000256" key="1">
    <source>
        <dbReference type="ARBA" id="ARBA00009437"/>
    </source>
</evidence>